<dbReference type="Proteomes" id="UP000236327">
    <property type="component" value="Unassembled WGS sequence"/>
</dbReference>
<sequence length="134" mass="14265">MRCMDHKLFTIDGAAITGIAALYAQINAVFMADEDWKIGESLDALNDLLHGGFGAIAGADAVTIRWKDIARTRAALGAEATADLLRQRSATRTMFNGARIADQLAALEAGGGVTYFDIVMDIFADHPAIVIEPA</sequence>
<dbReference type="SUPFAM" id="SSF52038">
    <property type="entry name" value="Barstar-related"/>
    <property type="match status" value="1"/>
</dbReference>
<keyword evidence="4" id="KW-1185">Reference proteome</keyword>
<dbReference type="Pfam" id="PF01337">
    <property type="entry name" value="Barstar"/>
    <property type="match status" value="1"/>
</dbReference>
<dbReference type="InterPro" id="IPR035905">
    <property type="entry name" value="Barstar-like_sf"/>
</dbReference>
<evidence type="ECO:0000313" key="4">
    <source>
        <dbReference type="Proteomes" id="UP000236327"/>
    </source>
</evidence>
<dbReference type="EMBL" id="LYMM01000058">
    <property type="protein sequence ID" value="PNU03115.1"/>
    <property type="molecule type" value="Genomic_DNA"/>
</dbReference>
<proteinExistence type="inferred from homology"/>
<comment type="similarity">
    <text evidence="1">Belongs to the barstar family.</text>
</comment>
<comment type="caution">
    <text evidence="3">The sequence shown here is derived from an EMBL/GenBank/DDBJ whole genome shotgun (WGS) entry which is preliminary data.</text>
</comment>
<name>A0A2K2FWG2_9SPHN</name>
<evidence type="ECO:0000256" key="1">
    <source>
        <dbReference type="ARBA" id="ARBA00006845"/>
    </source>
</evidence>
<protein>
    <submittedName>
        <fullName evidence="3">Ribonuclease inhibitor</fullName>
    </submittedName>
</protein>
<reference evidence="3 4" key="1">
    <citation type="submission" date="2016-05" db="EMBL/GenBank/DDBJ databases">
        <title>Complete genome sequence of Novosphingobium guangzhouense SA925(T).</title>
        <authorList>
            <person name="Sha S."/>
        </authorList>
    </citation>
    <scope>NUCLEOTIDE SEQUENCE [LARGE SCALE GENOMIC DNA]</scope>
    <source>
        <strain evidence="3 4">SA925</strain>
    </source>
</reference>
<dbReference type="AlphaFoldDB" id="A0A2K2FWG2"/>
<evidence type="ECO:0000259" key="2">
    <source>
        <dbReference type="Pfam" id="PF01337"/>
    </source>
</evidence>
<organism evidence="3 4">
    <name type="scientific">Novosphingobium guangzhouense</name>
    <dbReference type="NCBI Taxonomy" id="1850347"/>
    <lineage>
        <taxon>Bacteria</taxon>
        <taxon>Pseudomonadati</taxon>
        <taxon>Pseudomonadota</taxon>
        <taxon>Alphaproteobacteria</taxon>
        <taxon>Sphingomonadales</taxon>
        <taxon>Sphingomonadaceae</taxon>
        <taxon>Novosphingobium</taxon>
    </lineage>
</organism>
<gene>
    <name evidence="3" type="ORF">A8V01_24835</name>
</gene>
<dbReference type="InterPro" id="IPR000468">
    <property type="entry name" value="Barstar"/>
</dbReference>
<feature type="domain" description="Barstar (barnase inhibitor)" evidence="2">
    <location>
        <begin position="7"/>
        <end position="86"/>
    </location>
</feature>
<dbReference type="Gene3D" id="3.30.370.10">
    <property type="entry name" value="Barstar-like"/>
    <property type="match status" value="1"/>
</dbReference>
<evidence type="ECO:0000313" key="3">
    <source>
        <dbReference type="EMBL" id="PNU03115.1"/>
    </source>
</evidence>
<accession>A0A2K2FWG2</accession>